<dbReference type="GO" id="GO:0034237">
    <property type="term" value="F:protein kinase A regulatory subunit binding"/>
    <property type="evidence" value="ECO:0007669"/>
    <property type="project" value="TreeGrafter"/>
</dbReference>
<feature type="compositionally biased region" description="Polar residues" evidence="3">
    <location>
        <begin position="295"/>
        <end position="304"/>
    </location>
</feature>
<comment type="function">
    <text evidence="2">Involved in regulation of actin and microtubule organization. Part of a WAVE complex that activates the Arp2/3 complex.</text>
</comment>
<keyword evidence="2" id="KW-0009">Actin-binding</keyword>
<gene>
    <name evidence="4" type="ORF">M569_11667</name>
</gene>
<comment type="caution">
    <text evidence="4">The sequence shown here is derived from an EMBL/GenBank/DDBJ whole genome shotgun (WGS) entry which is preliminary data.</text>
</comment>
<dbReference type="EMBL" id="AUSU01005686">
    <property type="protein sequence ID" value="EPS63118.1"/>
    <property type="molecule type" value="Genomic_DNA"/>
</dbReference>
<dbReference type="OrthoDB" id="1929108at2759"/>
<comment type="subcellular location">
    <subcellularLocation>
        <location evidence="2">Cytoplasm</location>
        <location evidence="2">Cytoskeleton</location>
    </subcellularLocation>
</comment>
<feature type="compositionally biased region" description="Acidic residues" evidence="3">
    <location>
        <begin position="675"/>
        <end position="686"/>
    </location>
</feature>
<dbReference type="AlphaFoldDB" id="S8DJR1"/>
<dbReference type="GO" id="GO:0030036">
    <property type="term" value="P:actin cytoskeleton organization"/>
    <property type="evidence" value="ECO:0007669"/>
    <property type="project" value="UniProtKB-UniRule"/>
</dbReference>
<accession>S8DJR1</accession>
<dbReference type="Proteomes" id="UP000015453">
    <property type="component" value="Unassembled WGS sequence"/>
</dbReference>
<evidence type="ECO:0000313" key="4">
    <source>
        <dbReference type="EMBL" id="EPS63118.1"/>
    </source>
</evidence>
<keyword evidence="2" id="KW-0206">Cytoskeleton</keyword>
<reference evidence="4 5" key="1">
    <citation type="journal article" date="2013" name="BMC Genomics">
        <title>The miniature genome of a carnivorous plant Genlisea aurea contains a low number of genes and short non-coding sequences.</title>
        <authorList>
            <person name="Leushkin E.V."/>
            <person name="Sutormin R.A."/>
            <person name="Nabieva E.R."/>
            <person name="Penin A.A."/>
            <person name="Kondrashov A.S."/>
            <person name="Logacheva M.D."/>
        </authorList>
    </citation>
    <scope>NUCLEOTIDE SEQUENCE [LARGE SCALE GENOMIC DNA]</scope>
</reference>
<keyword evidence="2" id="KW-0963">Cytoplasm</keyword>
<dbReference type="Gene3D" id="6.10.280.150">
    <property type="match status" value="1"/>
</dbReference>
<evidence type="ECO:0000256" key="2">
    <source>
        <dbReference type="RuleBase" id="RU367034"/>
    </source>
</evidence>
<comment type="similarity">
    <text evidence="1 2">Belongs to the SCAR/WAVE family.</text>
</comment>
<protein>
    <recommendedName>
        <fullName evidence="2">Protein SCAR</fullName>
    </recommendedName>
    <alternativeName>
        <fullName evidence="2">Protein WAVE</fullName>
    </alternativeName>
</protein>
<feature type="region of interest" description="Disordered" evidence="3">
    <location>
        <begin position="292"/>
        <end position="326"/>
    </location>
</feature>
<feature type="region of interest" description="Disordered" evidence="3">
    <location>
        <begin position="654"/>
        <end position="698"/>
    </location>
</feature>
<keyword evidence="5" id="KW-1185">Reference proteome</keyword>
<proteinExistence type="inferred from homology"/>
<dbReference type="Gene3D" id="1.20.5.340">
    <property type="match status" value="1"/>
</dbReference>
<dbReference type="PANTHER" id="PTHR12902:SF1">
    <property type="entry name" value="WISKOTT-ALDRICH SYNDROME PROTEIN FAMILY MEMBER"/>
    <property type="match status" value="1"/>
</dbReference>
<feature type="non-terminal residue" evidence="4">
    <location>
        <position position="698"/>
    </location>
</feature>
<evidence type="ECO:0000256" key="3">
    <source>
        <dbReference type="SAM" id="MobiDB-lite"/>
    </source>
</evidence>
<sequence>MPMSRFEIRNEYGLADPVLYQAADKDDPEDLLEGVAMAGLVGLLRQLGDLAEFAAEIFHNLHDEVMSTASRGHGLIIRVQQLEAEVPFIEKAFLSHTDYSSLFNNAGVNWHPKIRLEHNLVSSGNVPRFVMDSCEGCRGPPRLFLLDKFDVAGAGACLKRYTDPSFFKVENSEILGTGFQKEKKIRKIKKRGPYGTNGETPEVPPTSHTKLRQLFQEESDKNVVGKHSHRAKLKRRLNGFPFDIKTGSGYMEKLLNSPTFDHEVSQNSSSLSLDRKNLGLEALVARSVYPDNIGRKSSQSQPSINGEEMFPNSSVYEPGELSTDDKISRATRSYSVAEPPTVPSNLDLMAAEKVIGIDGESHGEGDMDGYRSDDIASEVDSYADAHSTIDSDMDFDSDFRMQNDFTFPKVKTLPVISDAAENHSLSGSSDSLTPEDSRILDEAGCSSKKNISPHSALDFATISGESISGYNTGKVKETYFPETGDGVFQMNRQPNPMLPDETYIGAGAVANLISTFQQSTSDIHSNGHLQTEPGSVSDTRKFVLEEDLESCYTLDVEPKKTSADAYPQCSLEVFNFHMQSGDGFPASSNGEYRVDEPIDDEESIHSDSTEKNIRLREAESSFSNSLKNVDAAAPGMVYSSGRLNAEFAELSNVVSRTDDNEDDDDDVSKMTVSEGESDFDMLDDEGSLLSADSPICFP</sequence>
<name>S8DJR1_9LAMI</name>
<dbReference type="InterPro" id="IPR028288">
    <property type="entry name" value="SCAR/WAVE_fam"/>
</dbReference>
<dbReference type="PANTHER" id="PTHR12902">
    <property type="entry name" value="WASP-1"/>
    <property type="match status" value="1"/>
</dbReference>
<evidence type="ECO:0000256" key="1">
    <source>
        <dbReference type="ARBA" id="ARBA00006993"/>
    </source>
</evidence>
<dbReference type="GO" id="GO:0003779">
    <property type="term" value="F:actin binding"/>
    <property type="evidence" value="ECO:0007669"/>
    <property type="project" value="UniProtKB-UniRule"/>
</dbReference>
<evidence type="ECO:0000313" key="5">
    <source>
        <dbReference type="Proteomes" id="UP000015453"/>
    </source>
</evidence>
<dbReference type="GO" id="GO:2000601">
    <property type="term" value="P:positive regulation of Arp2/3 complex-mediated actin nucleation"/>
    <property type="evidence" value="ECO:0007669"/>
    <property type="project" value="TreeGrafter"/>
</dbReference>
<dbReference type="GO" id="GO:0071933">
    <property type="term" value="F:Arp2/3 complex binding"/>
    <property type="evidence" value="ECO:0007669"/>
    <property type="project" value="TreeGrafter"/>
</dbReference>
<organism evidence="4 5">
    <name type="scientific">Genlisea aurea</name>
    <dbReference type="NCBI Taxonomy" id="192259"/>
    <lineage>
        <taxon>Eukaryota</taxon>
        <taxon>Viridiplantae</taxon>
        <taxon>Streptophyta</taxon>
        <taxon>Embryophyta</taxon>
        <taxon>Tracheophyta</taxon>
        <taxon>Spermatophyta</taxon>
        <taxon>Magnoliopsida</taxon>
        <taxon>eudicotyledons</taxon>
        <taxon>Gunneridae</taxon>
        <taxon>Pentapetalae</taxon>
        <taxon>asterids</taxon>
        <taxon>lamiids</taxon>
        <taxon>Lamiales</taxon>
        <taxon>Lentibulariaceae</taxon>
        <taxon>Genlisea</taxon>
    </lineage>
</organism>
<dbReference type="GO" id="GO:0005856">
    <property type="term" value="C:cytoskeleton"/>
    <property type="evidence" value="ECO:0007669"/>
    <property type="project" value="UniProtKB-SubCell"/>
</dbReference>